<feature type="non-terminal residue" evidence="1">
    <location>
        <position position="119"/>
    </location>
</feature>
<organism evidence="1 2">
    <name type="scientific">Durusdinium trenchii</name>
    <dbReference type="NCBI Taxonomy" id="1381693"/>
    <lineage>
        <taxon>Eukaryota</taxon>
        <taxon>Sar</taxon>
        <taxon>Alveolata</taxon>
        <taxon>Dinophyceae</taxon>
        <taxon>Suessiales</taxon>
        <taxon>Symbiodiniaceae</taxon>
        <taxon>Durusdinium</taxon>
    </lineage>
</organism>
<dbReference type="Proteomes" id="UP001642464">
    <property type="component" value="Unassembled WGS sequence"/>
</dbReference>
<gene>
    <name evidence="1" type="ORF">SCF082_LOCUS32644</name>
</gene>
<keyword evidence="2" id="KW-1185">Reference proteome</keyword>
<feature type="non-terminal residue" evidence="1">
    <location>
        <position position="1"/>
    </location>
</feature>
<sequence>YIAKLVQKPCPSAGSLDDHVVLGTLVVKVVKSGLSKLGDVLGIPELAVELDRGLDGAVVGEHADISAADTRAEQETEVKHTLAVKGDFLGLARHVGEHEGSARERVDKALAELFLVSTA</sequence>
<proteinExistence type="predicted"/>
<accession>A0ABP0NI46</accession>
<reference evidence="1 2" key="1">
    <citation type="submission" date="2024-02" db="EMBL/GenBank/DDBJ databases">
        <authorList>
            <person name="Chen Y."/>
            <person name="Shah S."/>
            <person name="Dougan E. K."/>
            <person name="Thang M."/>
            <person name="Chan C."/>
        </authorList>
    </citation>
    <scope>NUCLEOTIDE SEQUENCE [LARGE SCALE GENOMIC DNA]</scope>
</reference>
<evidence type="ECO:0000313" key="2">
    <source>
        <dbReference type="Proteomes" id="UP001642464"/>
    </source>
</evidence>
<comment type="caution">
    <text evidence="1">The sequence shown here is derived from an EMBL/GenBank/DDBJ whole genome shotgun (WGS) entry which is preliminary data.</text>
</comment>
<protein>
    <submittedName>
        <fullName evidence="1">Uncharacterized protein</fullName>
    </submittedName>
</protein>
<dbReference type="EMBL" id="CAXAMM010028430">
    <property type="protein sequence ID" value="CAK9062797.1"/>
    <property type="molecule type" value="Genomic_DNA"/>
</dbReference>
<evidence type="ECO:0000313" key="1">
    <source>
        <dbReference type="EMBL" id="CAK9062797.1"/>
    </source>
</evidence>
<name>A0ABP0NI46_9DINO</name>